<sequence>MMFLGLAMVFIAKLAPRKASRVRRDAPGSLSQELLDRAVRQGTAPDLIYVVAVRGHELVEQSVGVINDEGFGANYSAEGGRLVQLRIDRGTLADAACTELPKRCEKDGAGWYRVGEGCHEYLAVRDDHHIRLTGRVGEVDRATLKAAVAGARPATNIPSAMPPPSRPPVRRGDLPTGDGAPIRHTGRGG</sequence>
<dbReference type="OrthoDB" id="4828536at2"/>
<gene>
    <name evidence="2" type="ORF">SAMN05216276_1002296</name>
</gene>
<dbReference type="EMBL" id="FZOD01000002">
    <property type="protein sequence ID" value="SNS01700.1"/>
    <property type="molecule type" value="Genomic_DNA"/>
</dbReference>
<accession>A0A239B1L2</accession>
<feature type="region of interest" description="Disordered" evidence="1">
    <location>
        <begin position="151"/>
        <end position="189"/>
    </location>
</feature>
<keyword evidence="3" id="KW-1185">Reference proteome</keyword>
<reference evidence="2 3" key="1">
    <citation type="submission" date="2017-06" db="EMBL/GenBank/DDBJ databases">
        <authorList>
            <person name="Kim H.J."/>
            <person name="Triplett B.A."/>
        </authorList>
    </citation>
    <scope>NUCLEOTIDE SEQUENCE [LARGE SCALE GENOMIC DNA]</scope>
    <source>
        <strain evidence="2 3">CGMCC 4.2132</strain>
    </source>
</reference>
<name>A0A239B1L2_9ACTN</name>
<organism evidence="2 3">
    <name type="scientific">Streptosporangium subroseum</name>
    <dbReference type="NCBI Taxonomy" id="106412"/>
    <lineage>
        <taxon>Bacteria</taxon>
        <taxon>Bacillati</taxon>
        <taxon>Actinomycetota</taxon>
        <taxon>Actinomycetes</taxon>
        <taxon>Streptosporangiales</taxon>
        <taxon>Streptosporangiaceae</taxon>
        <taxon>Streptosporangium</taxon>
    </lineage>
</organism>
<evidence type="ECO:0000313" key="3">
    <source>
        <dbReference type="Proteomes" id="UP000198282"/>
    </source>
</evidence>
<proteinExistence type="predicted"/>
<evidence type="ECO:0000313" key="2">
    <source>
        <dbReference type="EMBL" id="SNS01700.1"/>
    </source>
</evidence>
<dbReference type="AlphaFoldDB" id="A0A239B1L2"/>
<dbReference type="RefSeq" id="WP_089205666.1">
    <property type="nucleotide sequence ID" value="NZ_FZOD01000002.1"/>
</dbReference>
<evidence type="ECO:0000256" key="1">
    <source>
        <dbReference type="SAM" id="MobiDB-lite"/>
    </source>
</evidence>
<protein>
    <submittedName>
        <fullName evidence="2">Uncharacterized protein</fullName>
    </submittedName>
</protein>
<dbReference type="Proteomes" id="UP000198282">
    <property type="component" value="Unassembled WGS sequence"/>
</dbReference>